<dbReference type="AlphaFoldDB" id="A0A5M8FGF3"/>
<dbReference type="OrthoDB" id="9806824at2"/>
<feature type="transmembrane region" description="Helical" evidence="15">
    <location>
        <begin position="310"/>
        <end position="329"/>
    </location>
</feature>
<keyword evidence="5 15" id="KW-0812">Transmembrane</keyword>
<evidence type="ECO:0000256" key="4">
    <source>
        <dbReference type="ARBA" id="ARBA00022679"/>
    </source>
</evidence>
<evidence type="ECO:0000256" key="6">
    <source>
        <dbReference type="ARBA" id="ARBA00022801"/>
    </source>
</evidence>
<gene>
    <name evidence="17" type="ORF">F2Q65_16855</name>
</gene>
<reference evidence="17 18" key="1">
    <citation type="submission" date="2019-09" db="EMBL/GenBank/DDBJ databases">
        <title>Whole-genome sequence of the purple sulfur bacterium Thiohalocapsa marina DSM 19078.</title>
        <authorList>
            <person name="Kyndt J.A."/>
            <person name="Meyer T.E."/>
        </authorList>
    </citation>
    <scope>NUCLEOTIDE SEQUENCE [LARGE SCALE GENOMIC DNA]</scope>
    <source>
        <strain evidence="17 18">DSM 19078</strain>
    </source>
</reference>
<comment type="catalytic activity">
    <reaction evidence="10">
        <text>a 1,2-diacyl-sn-glycerol + UDP-alpha-D-glucose = a 1,2-diacyl-3-O-(beta-D-glucopyranosyl)-sn-glycerol + UDP + H(+)</text>
        <dbReference type="Rhea" id="RHEA:17285"/>
        <dbReference type="ChEBI" id="CHEBI:15378"/>
        <dbReference type="ChEBI" id="CHEBI:17815"/>
        <dbReference type="ChEBI" id="CHEBI:58223"/>
        <dbReference type="ChEBI" id="CHEBI:58885"/>
        <dbReference type="ChEBI" id="CHEBI:75799"/>
        <dbReference type="EC" id="2.4.1.336"/>
    </reaction>
</comment>
<dbReference type="Pfam" id="PF00332">
    <property type="entry name" value="Glyco_hydro_17"/>
    <property type="match status" value="1"/>
</dbReference>
<evidence type="ECO:0000256" key="7">
    <source>
        <dbReference type="ARBA" id="ARBA00022842"/>
    </source>
</evidence>
<evidence type="ECO:0000256" key="8">
    <source>
        <dbReference type="ARBA" id="ARBA00022989"/>
    </source>
</evidence>
<dbReference type="PROSITE" id="PS00587">
    <property type="entry name" value="GLYCOSYL_HYDROL_F17"/>
    <property type="match status" value="1"/>
</dbReference>
<keyword evidence="9 15" id="KW-0472">Membrane</keyword>
<proteinExistence type="predicted"/>
<feature type="transmembrane region" description="Helical" evidence="15">
    <location>
        <begin position="365"/>
        <end position="388"/>
    </location>
</feature>
<dbReference type="Pfam" id="PF13632">
    <property type="entry name" value="Glyco_trans_2_3"/>
    <property type="match status" value="1"/>
</dbReference>
<dbReference type="EC" id="2.4.1.336" evidence="11"/>
<accession>A0A5M8FGF3</accession>
<dbReference type="RefSeq" id="WP_150094571.1">
    <property type="nucleotide sequence ID" value="NZ_JBFUOH010000078.1"/>
</dbReference>
<keyword evidence="6" id="KW-0378">Hydrolase</keyword>
<dbReference type="InterPro" id="IPR017853">
    <property type="entry name" value="GH"/>
</dbReference>
<evidence type="ECO:0000256" key="12">
    <source>
        <dbReference type="ARBA" id="ARBA00068721"/>
    </source>
</evidence>
<protein>
    <recommendedName>
        <fullName evidence="12">Beta-monoglucosyldiacylglycerol synthase</fullName>
        <ecNumber evidence="11">2.4.1.336</ecNumber>
    </recommendedName>
    <alternativeName>
        <fullName evidence="13">UDP-glucose:1,2-diacylglycerol 3-beta-D-glucosyltransferase</fullName>
    </alternativeName>
</protein>
<dbReference type="PANTHER" id="PTHR43867">
    <property type="entry name" value="CELLULOSE SYNTHASE CATALYTIC SUBUNIT A [UDP-FORMING]"/>
    <property type="match status" value="1"/>
</dbReference>
<comment type="caution">
    <text evidence="17">The sequence shown here is derived from an EMBL/GenBank/DDBJ whole genome shotgun (WGS) entry which is preliminary data.</text>
</comment>
<dbReference type="FunFam" id="3.90.550.10:FF:000164">
    <property type="entry name" value="Beta-(1-3)-glucosyl transferase"/>
    <property type="match status" value="1"/>
</dbReference>
<evidence type="ECO:0000256" key="9">
    <source>
        <dbReference type="ARBA" id="ARBA00023136"/>
    </source>
</evidence>
<dbReference type="Proteomes" id="UP000322981">
    <property type="component" value="Unassembled WGS sequence"/>
</dbReference>
<evidence type="ECO:0000256" key="11">
    <source>
        <dbReference type="ARBA" id="ARBA00066964"/>
    </source>
</evidence>
<dbReference type="Gene3D" id="3.20.20.80">
    <property type="entry name" value="Glycosidases"/>
    <property type="match status" value="1"/>
</dbReference>
<evidence type="ECO:0000313" key="18">
    <source>
        <dbReference type="Proteomes" id="UP000322981"/>
    </source>
</evidence>
<evidence type="ECO:0000256" key="13">
    <source>
        <dbReference type="ARBA" id="ARBA00078564"/>
    </source>
</evidence>
<dbReference type="InterPro" id="IPR001173">
    <property type="entry name" value="Glyco_trans_2-like"/>
</dbReference>
<keyword evidence="8 15" id="KW-1133">Transmembrane helix</keyword>
<dbReference type="InterPro" id="IPR000490">
    <property type="entry name" value="Glyco_hydro_17"/>
</dbReference>
<name>A0A5M8FGF3_9GAMM</name>
<feature type="transmembrane region" description="Helical" evidence="15">
    <location>
        <begin position="726"/>
        <end position="748"/>
    </location>
</feature>
<dbReference type="GO" id="GO:0016758">
    <property type="term" value="F:hexosyltransferase activity"/>
    <property type="evidence" value="ECO:0007669"/>
    <property type="project" value="TreeGrafter"/>
</dbReference>
<dbReference type="GO" id="GO:0005975">
    <property type="term" value="P:carbohydrate metabolic process"/>
    <property type="evidence" value="ECO:0007669"/>
    <property type="project" value="InterPro"/>
</dbReference>
<organism evidence="17 18">
    <name type="scientific">Thiohalocapsa marina</name>
    <dbReference type="NCBI Taxonomy" id="424902"/>
    <lineage>
        <taxon>Bacteria</taxon>
        <taxon>Pseudomonadati</taxon>
        <taxon>Pseudomonadota</taxon>
        <taxon>Gammaproteobacteria</taxon>
        <taxon>Chromatiales</taxon>
        <taxon>Chromatiaceae</taxon>
        <taxon>Thiohalocapsa</taxon>
    </lineage>
</organism>
<evidence type="ECO:0000256" key="2">
    <source>
        <dbReference type="ARBA" id="ARBA00004881"/>
    </source>
</evidence>
<evidence type="ECO:0000256" key="15">
    <source>
        <dbReference type="SAM" id="Phobius"/>
    </source>
</evidence>
<keyword evidence="3" id="KW-0328">Glycosyltransferase</keyword>
<feature type="transmembrane region" description="Helical" evidence="15">
    <location>
        <begin position="341"/>
        <end position="359"/>
    </location>
</feature>
<feature type="transmembrane region" description="Helical" evidence="15">
    <location>
        <begin position="807"/>
        <end position="825"/>
    </location>
</feature>
<comment type="pathway">
    <text evidence="2">Glycan metabolism.</text>
</comment>
<comment type="subcellular location">
    <subcellularLocation>
        <location evidence="1">Membrane</location>
        <topology evidence="1">Multi-pass membrane protein</topology>
    </subcellularLocation>
</comment>
<dbReference type="PANTHER" id="PTHR43867:SF4">
    <property type="entry name" value="BETA-(1-3)-GLUCOSYL TRANSFERASE"/>
    <property type="match status" value="1"/>
</dbReference>
<feature type="transmembrane region" description="Helical" evidence="15">
    <location>
        <begin position="837"/>
        <end position="861"/>
    </location>
</feature>
<keyword evidence="18" id="KW-1185">Reference proteome</keyword>
<dbReference type="InterPro" id="IPR050321">
    <property type="entry name" value="Glycosyltr_2/OpgH_subfam"/>
</dbReference>
<sequence>MRRLGVVLIPALIALLTVGLWAMMNRPSLEPPWPTRIQGFSFSPMRADDDPTRQIYPSLHEIDEDLALLQGDAHAIRTYTVDGPMAQVPRLADAHGLNVALGAWISGLPDADERELQRLEGVLRQWHDNIVRVLVGNESILRREVRPQMLIAHLERIRRLTDIPVGTAEPWHIWLKYPELAEHVDFIAVHLLPYWEGLPIGQAVDFAFERLYEVQRAFPDKPVIVGEVGWPSNGRRNRGAEASQANQTRFLRRFLARAEQEGVVYYVMEAFDQPWKKKIEGAIGTYWGVYDAQRAPKFTLTQPVVRIPDWQELAALSVGLAVLLLVLLYRDSATLSPSGRGFLALVTYALSTAAVWLVYDYTRQYMTPATAVVGILLLIGGIGVLVLLTAEAHEWAEALWLKRWRRAFPQRPVADAWLPRVSVHVPTYNEPPDLVCETLDALATLDYPGFEVLVIDNNTRDPRVWQPVRDHCARLNARADGQTRLRFRFFHVDPLAGFKAGALNFALARTDPKAGIIAVIDADYLVDRHWLRDLVPAFFDDTVAFVQAPQDYRDGDQNAFKAMCLAEYRGFFHLGMVTRNERNAIIQHGTMTMIRRHALETLGGWAEWCITEDSELGLRLFEAGHKALYIPATYGRGLMPDSFADFKKQRLRWAYGAMRILRAHRRQLLGPTPAGLPTRLTAGQRWHFVAGWLPWLADGVNLLFNGAALAWTLAMVLLPHQVTPPYMAVALVPIVLFGFKLLKSLVLYRRRVAAGWRQSLAAGLAGLALSHTVARAMFAGLFQGGLGFFRTPKRADAPTLVRVLADAREEALLLLAFWLGALAVLQRDDSYMTDVRLWAGVLLVQSVPYLASLVVSLISALPRLPASLIGVLPQMREPPVTDLPKADRPATPVSPRRPEAPG</sequence>
<dbReference type="GO" id="GO:0005886">
    <property type="term" value="C:plasma membrane"/>
    <property type="evidence" value="ECO:0007669"/>
    <property type="project" value="TreeGrafter"/>
</dbReference>
<dbReference type="GO" id="GO:0004553">
    <property type="term" value="F:hydrolase activity, hydrolyzing O-glycosyl compounds"/>
    <property type="evidence" value="ECO:0007669"/>
    <property type="project" value="InterPro"/>
</dbReference>
<dbReference type="Gene3D" id="3.90.550.10">
    <property type="entry name" value="Spore Coat Polysaccharide Biosynthesis Protein SpsA, Chain A"/>
    <property type="match status" value="1"/>
</dbReference>
<dbReference type="SUPFAM" id="SSF51445">
    <property type="entry name" value="(Trans)glycosidases"/>
    <property type="match status" value="1"/>
</dbReference>
<evidence type="ECO:0000313" key="17">
    <source>
        <dbReference type="EMBL" id="KAA6182990.1"/>
    </source>
</evidence>
<dbReference type="SUPFAM" id="SSF53448">
    <property type="entry name" value="Nucleotide-diphospho-sugar transferases"/>
    <property type="match status" value="1"/>
</dbReference>
<evidence type="ECO:0000259" key="16">
    <source>
        <dbReference type="Pfam" id="PF13632"/>
    </source>
</evidence>
<keyword evidence="7" id="KW-0460">Magnesium</keyword>
<feature type="region of interest" description="Disordered" evidence="14">
    <location>
        <begin position="879"/>
        <end position="902"/>
    </location>
</feature>
<evidence type="ECO:0000256" key="3">
    <source>
        <dbReference type="ARBA" id="ARBA00022676"/>
    </source>
</evidence>
<keyword evidence="4 17" id="KW-0808">Transferase</keyword>
<feature type="domain" description="Glycosyltransferase 2-like" evidence="16">
    <location>
        <begin position="516"/>
        <end position="718"/>
    </location>
</feature>
<evidence type="ECO:0000256" key="5">
    <source>
        <dbReference type="ARBA" id="ARBA00022692"/>
    </source>
</evidence>
<evidence type="ECO:0000256" key="10">
    <source>
        <dbReference type="ARBA" id="ARBA00053004"/>
    </source>
</evidence>
<evidence type="ECO:0000256" key="14">
    <source>
        <dbReference type="SAM" id="MobiDB-lite"/>
    </source>
</evidence>
<dbReference type="EMBL" id="VWXX01000038">
    <property type="protein sequence ID" value="KAA6182990.1"/>
    <property type="molecule type" value="Genomic_DNA"/>
</dbReference>
<dbReference type="InterPro" id="IPR029044">
    <property type="entry name" value="Nucleotide-diphossugar_trans"/>
</dbReference>
<feature type="transmembrane region" description="Helical" evidence="15">
    <location>
        <begin position="760"/>
        <end position="782"/>
    </location>
</feature>
<evidence type="ECO:0000256" key="1">
    <source>
        <dbReference type="ARBA" id="ARBA00004141"/>
    </source>
</evidence>